<protein>
    <recommendedName>
        <fullName evidence="10">Serine palmitoyltransferase small subunit B</fullName>
    </recommendedName>
    <alternativeName>
        <fullName evidence="12">Protein ADMP</fullName>
    </alternativeName>
    <alternativeName>
        <fullName evidence="11">Small subunit of serine palmitoyltransferase B</fullName>
    </alternativeName>
</protein>
<accession>A0A9P0E6X2</accession>
<evidence type="ECO:0000256" key="11">
    <source>
        <dbReference type="ARBA" id="ARBA00041982"/>
    </source>
</evidence>
<dbReference type="Pfam" id="PF11779">
    <property type="entry name" value="SPT_ssu-like"/>
    <property type="match status" value="1"/>
</dbReference>
<evidence type="ECO:0000256" key="5">
    <source>
        <dbReference type="ARBA" id="ARBA00022919"/>
    </source>
</evidence>
<keyword evidence="17" id="KW-1185">Reference proteome</keyword>
<evidence type="ECO:0000256" key="3">
    <source>
        <dbReference type="ARBA" id="ARBA00022692"/>
    </source>
</evidence>
<reference evidence="16" key="1">
    <citation type="submission" date="2022-01" db="EMBL/GenBank/DDBJ databases">
        <authorList>
            <person name="King R."/>
        </authorList>
    </citation>
    <scope>NUCLEOTIDE SEQUENCE</scope>
</reference>
<evidence type="ECO:0000256" key="4">
    <source>
        <dbReference type="ARBA" id="ARBA00022824"/>
    </source>
</evidence>
<keyword evidence="7" id="KW-0443">Lipid metabolism</keyword>
<dbReference type="OrthoDB" id="202672at2759"/>
<comment type="function">
    <text evidence="13">Component of the serine palmitoyltransferase multisubunit enzyme (SPT) that catalyzes the initial and rate-limiting step in sphingolipid biosynthesis by condensing L-serine and activated acyl-CoA (most commonly palmitoyl-CoA) to form long-chain bases. The SPT complex is composed of SPTLC1, SPTLC2 or SPTLC3 and SPTSSA or SPTSSB. Within this complex, the heterodimer consisting of SPTLC1 and SPTLC2/SPTLC3 forms the catalytic core. Within the SPT complex, SPTSSB stimulates the catalytic activity and plays a role in substrate specificity. SPT complexes with this subunit showing a preference for longer acyl-CoAs. The SPTLC1-SPTLC2-SPTSSB complex shows a strong preference for C18-CoA substrate, while the SPTLC1-SPTLC3-SPTSSB isozyme displays an ability to use a broader range of acyl-CoAs, without apparent preference.</text>
</comment>
<evidence type="ECO:0000313" key="17">
    <source>
        <dbReference type="Proteomes" id="UP001152798"/>
    </source>
</evidence>
<evidence type="ECO:0000256" key="10">
    <source>
        <dbReference type="ARBA" id="ARBA00041140"/>
    </source>
</evidence>
<dbReference type="InterPro" id="IPR024512">
    <property type="entry name" value="Ser_palmitoyltrfase_ssu-like"/>
</dbReference>
<comment type="pathway">
    <text evidence="2">Lipid metabolism.</text>
</comment>
<dbReference type="EMBL" id="OV725078">
    <property type="protein sequence ID" value="CAH1392756.1"/>
    <property type="molecule type" value="Genomic_DNA"/>
</dbReference>
<evidence type="ECO:0000256" key="9">
    <source>
        <dbReference type="ARBA" id="ARBA00038059"/>
    </source>
</evidence>
<gene>
    <name evidence="16" type="ORF">NEZAVI_LOCUS3526</name>
</gene>
<evidence type="ECO:0000256" key="6">
    <source>
        <dbReference type="ARBA" id="ARBA00022989"/>
    </source>
</evidence>
<evidence type="ECO:0000256" key="2">
    <source>
        <dbReference type="ARBA" id="ARBA00005189"/>
    </source>
</evidence>
<dbReference type="GO" id="GO:0005789">
    <property type="term" value="C:endoplasmic reticulum membrane"/>
    <property type="evidence" value="ECO:0007669"/>
    <property type="project" value="UniProtKB-SubCell"/>
</dbReference>
<evidence type="ECO:0000256" key="14">
    <source>
        <dbReference type="ARBA" id="ARBA00046416"/>
    </source>
</evidence>
<comment type="subunit">
    <text evidence="14">Component of the serine palmitoyltransferase (SPT) complex, which is composed of SPTLC1, SPTLC2 or SPTLC3 and SPTSSA or SPTSSB. The heterodimer consisting of SPTLC1 and SPTLC2/SPTLC3 forms the catalytic core of the enzyme, while SPTSSA or SPTSSB subunits determine substrate specificity. SPT also interacts with ORMDL proteins, especially ORMDL3, which negatively regulate SPT activity in the presence of ceramides.</text>
</comment>
<evidence type="ECO:0000256" key="7">
    <source>
        <dbReference type="ARBA" id="ARBA00023098"/>
    </source>
</evidence>
<keyword evidence="8 15" id="KW-0472">Membrane</keyword>
<sequence length="75" mass="9288">MFKLLKDYFTYWYFQYELITNIYMFEPWEKFLLHGLLVCIIGLITYSSFVYLPTYLVSLWKSYTDLLSDFKAIYY</sequence>
<dbReference type="PANTHER" id="PTHR28612">
    <property type="entry name" value="SERINE PALMITOYLTRANSFERASE SMALL SUBUNIT B"/>
    <property type="match status" value="1"/>
</dbReference>
<evidence type="ECO:0000256" key="13">
    <source>
        <dbReference type="ARBA" id="ARBA00045772"/>
    </source>
</evidence>
<proteinExistence type="inferred from homology"/>
<comment type="similarity">
    <text evidence="9">Belongs to the SPTSS family. SPTSSB subfamily.</text>
</comment>
<evidence type="ECO:0000256" key="12">
    <source>
        <dbReference type="ARBA" id="ARBA00042334"/>
    </source>
</evidence>
<keyword evidence="3 15" id="KW-0812">Transmembrane</keyword>
<dbReference type="Proteomes" id="UP001152798">
    <property type="component" value="Chromosome 2"/>
</dbReference>
<dbReference type="AlphaFoldDB" id="A0A9P0E6X2"/>
<name>A0A9P0E6X2_NEZVI</name>
<feature type="transmembrane region" description="Helical" evidence="15">
    <location>
        <begin position="31"/>
        <end position="52"/>
    </location>
</feature>
<organism evidence="16 17">
    <name type="scientific">Nezara viridula</name>
    <name type="common">Southern green stink bug</name>
    <name type="synonym">Cimex viridulus</name>
    <dbReference type="NCBI Taxonomy" id="85310"/>
    <lineage>
        <taxon>Eukaryota</taxon>
        <taxon>Metazoa</taxon>
        <taxon>Ecdysozoa</taxon>
        <taxon>Arthropoda</taxon>
        <taxon>Hexapoda</taxon>
        <taxon>Insecta</taxon>
        <taxon>Pterygota</taxon>
        <taxon>Neoptera</taxon>
        <taxon>Paraneoptera</taxon>
        <taxon>Hemiptera</taxon>
        <taxon>Heteroptera</taxon>
        <taxon>Panheteroptera</taxon>
        <taxon>Pentatomomorpha</taxon>
        <taxon>Pentatomoidea</taxon>
        <taxon>Pentatomidae</taxon>
        <taxon>Pentatominae</taxon>
        <taxon>Nezara</taxon>
    </lineage>
</organism>
<evidence type="ECO:0000256" key="1">
    <source>
        <dbReference type="ARBA" id="ARBA00004477"/>
    </source>
</evidence>
<evidence type="ECO:0000256" key="8">
    <source>
        <dbReference type="ARBA" id="ARBA00023136"/>
    </source>
</evidence>
<keyword evidence="6 15" id="KW-1133">Transmembrane helix</keyword>
<comment type="subcellular location">
    <subcellularLocation>
        <location evidence="1">Endoplasmic reticulum membrane</location>
        <topology evidence="1">Multi-pass membrane protein</topology>
    </subcellularLocation>
</comment>
<dbReference type="GO" id="GO:0006665">
    <property type="term" value="P:sphingolipid metabolic process"/>
    <property type="evidence" value="ECO:0007669"/>
    <property type="project" value="UniProtKB-KW"/>
</dbReference>
<keyword evidence="5" id="KW-0746">Sphingolipid metabolism</keyword>
<keyword evidence="4" id="KW-0256">Endoplasmic reticulum</keyword>
<dbReference type="PANTHER" id="PTHR28612:SF1">
    <property type="entry name" value="SERINE PALMITOYLTRANSFERASE SMALL SUBUNIT B"/>
    <property type="match status" value="1"/>
</dbReference>
<evidence type="ECO:0000256" key="15">
    <source>
        <dbReference type="SAM" id="Phobius"/>
    </source>
</evidence>
<evidence type="ECO:0000313" key="16">
    <source>
        <dbReference type="EMBL" id="CAH1392756.1"/>
    </source>
</evidence>